<evidence type="ECO:0000256" key="6">
    <source>
        <dbReference type="ARBA" id="ARBA00022723"/>
    </source>
</evidence>
<dbReference type="Proteomes" id="UP000504634">
    <property type="component" value="Unplaced"/>
</dbReference>
<evidence type="ECO:0000256" key="9">
    <source>
        <dbReference type="ARBA" id="ARBA00023002"/>
    </source>
</evidence>
<comment type="similarity">
    <text evidence="4">Belongs to the cytochrome P450 family.</text>
</comment>
<dbReference type="GO" id="GO:0004497">
    <property type="term" value="F:monooxygenase activity"/>
    <property type="evidence" value="ECO:0007669"/>
    <property type="project" value="UniProtKB-KW"/>
</dbReference>
<evidence type="ECO:0000313" key="15">
    <source>
        <dbReference type="RefSeq" id="XP_030383721.1"/>
    </source>
</evidence>
<evidence type="ECO:0000256" key="4">
    <source>
        <dbReference type="ARBA" id="ARBA00010617"/>
    </source>
</evidence>
<dbReference type="Gene3D" id="1.10.630.10">
    <property type="entry name" value="Cytochrome P450"/>
    <property type="match status" value="2"/>
</dbReference>
<keyword evidence="8" id="KW-0492">Microsome</keyword>
<dbReference type="GO" id="GO:0005506">
    <property type="term" value="F:iron ion binding"/>
    <property type="evidence" value="ECO:0007669"/>
    <property type="project" value="InterPro"/>
</dbReference>
<dbReference type="GO" id="GO:0020037">
    <property type="term" value="F:heme binding"/>
    <property type="evidence" value="ECO:0007669"/>
    <property type="project" value="InterPro"/>
</dbReference>
<dbReference type="PANTHER" id="PTHR24292:SF93">
    <property type="entry name" value="CYTOCHROME P450 310A1-RELATED"/>
    <property type="match status" value="1"/>
</dbReference>
<dbReference type="CDD" id="cd11056">
    <property type="entry name" value="CYP6-like"/>
    <property type="match status" value="1"/>
</dbReference>
<dbReference type="GeneID" id="115631172"/>
<proteinExistence type="inferred from homology"/>
<protein>
    <submittedName>
        <fullName evidence="15">Uncharacterized protein LOC115631172</fullName>
    </submittedName>
</protein>
<dbReference type="InterPro" id="IPR001128">
    <property type="entry name" value="Cyt_P450"/>
</dbReference>
<dbReference type="InterPro" id="IPR050476">
    <property type="entry name" value="Insect_CytP450_Detox"/>
</dbReference>
<dbReference type="AlphaFoldDB" id="A0A6J2U577"/>
<keyword evidence="10 13" id="KW-0408">Iron</keyword>
<dbReference type="Pfam" id="PF00067">
    <property type="entry name" value="p450"/>
    <property type="match status" value="2"/>
</dbReference>
<feature type="binding site" description="axial binding residue" evidence="13">
    <location>
        <position position="450"/>
    </location>
    <ligand>
        <name>heme</name>
        <dbReference type="ChEBI" id="CHEBI:30413"/>
    </ligand>
    <ligandPart>
        <name>Fe</name>
        <dbReference type="ChEBI" id="CHEBI:18248"/>
    </ligandPart>
</feature>
<name>A0A6J2U577_DROLE</name>
<dbReference type="GO" id="GO:0005789">
    <property type="term" value="C:endoplasmic reticulum membrane"/>
    <property type="evidence" value="ECO:0007669"/>
    <property type="project" value="UniProtKB-SubCell"/>
</dbReference>
<dbReference type="InterPro" id="IPR017972">
    <property type="entry name" value="Cyt_P450_CS"/>
</dbReference>
<keyword evidence="9" id="KW-0560">Oxidoreductase</keyword>
<keyword evidence="7" id="KW-0256">Endoplasmic reticulum</keyword>
<evidence type="ECO:0000256" key="3">
    <source>
        <dbReference type="ARBA" id="ARBA00004406"/>
    </source>
</evidence>
<evidence type="ECO:0000256" key="13">
    <source>
        <dbReference type="PIRSR" id="PIRSR602401-1"/>
    </source>
</evidence>
<dbReference type="SUPFAM" id="SSF48264">
    <property type="entry name" value="Cytochrome P450"/>
    <property type="match status" value="2"/>
</dbReference>
<sequence length="1023" mass="118353">MYTLVLLILATSLVYEILRLRFTYWRRQGIAEERGKFPLGMMDVVLRGERNFGLALNDIYARHNANFVGIYMYFIQAILVRDVVLARRIITTDSGSFCDRGISVANNYDEFTANLLNMPWTAWRKMRTQLDPAFSLGNLKDMVGTIDDVGEKLVQHLNSAMKQKQKVVLNMSQRLSTYAVDVVGSVIFGQDIDSFTKPNNELRAVGRLIEEPTLSIQIYNLVALVCPILGKLMSRFEIGNSDLLRLRALLQRTMKLREKNGVIRKDMLQLFMHFRPARKIAAKVLDMGKTKQEIKALSMEQLAAQYLLFYTIGTETTAATATCTLYELANSPPILREVLEELAAVLQRHNLSRTDRLTLEAVQDLKFMDLCIMETVRKYSIIPFIHRKCTENYRVPNSHYTIKKGTLILISLIGIHRDPNYFPNPNRYDPHRFDAKRNTYTPFGLGPKQCIAKSLTMVIIKVALVKILVNFSISQPTRGSSRMSLENQRRTLIICAIQFADACEPERTLTNLRMWLLLPILFYCLVFLYVRHVYSYWGRKGFPSERVSCCWSFLCRAYKREFRHVEAISEAYQMGRERLLGIYCFFRPVLLVRSVDLARTILEQANGHFNDGKWDLVRGYRRYNLLEKLAPMFSTPRLSDMFRNVERVADHMMRHLVRRAVQQDKGTLELDMQQLLRIYAINIIGNLVYGLDVNNFEQQDHIFTSYVSSDRRRSSWQSFTLSRLQKKSSFTYRLRDLIKSSVEQREDNGLIRKDILQLLVKFRNGDELCNSGKQKWHVEHVYEQEKVLSIKHLAKVAEDMLKMSLESIAATTTLALFEVLQEPLMLEKLQAEVKELNVNETEVVQLEFEQLNGLKYMDMCLKETLRKYPPVPIIERICRKSYTLPNSRYTIGEGKTLMVPVLAIQRDEKYFSEPLKYKPLRFLHDQLDDKHCAAGKGESTSFMGYGMGGAQCVARNFAKMVIKTALVKLLQNFHLELEPAMAEAVQLNYQPTPFIRSKDGLVVKLKMLEIKSKYYLPTNHADS</sequence>
<evidence type="ECO:0000256" key="10">
    <source>
        <dbReference type="ARBA" id="ARBA00023004"/>
    </source>
</evidence>
<evidence type="ECO:0000256" key="8">
    <source>
        <dbReference type="ARBA" id="ARBA00022848"/>
    </source>
</evidence>
<evidence type="ECO:0000256" key="5">
    <source>
        <dbReference type="ARBA" id="ARBA00022617"/>
    </source>
</evidence>
<dbReference type="RefSeq" id="XP_030383721.1">
    <property type="nucleotide sequence ID" value="XM_030527861.1"/>
</dbReference>
<dbReference type="OrthoDB" id="1055148at2759"/>
<keyword evidence="12" id="KW-0472">Membrane</keyword>
<gene>
    <name evidence="15" type="primary">LOC115631172</name>
</gene>
<evidence type="ECO:0000256" key="1">
    <source>
        <dbReference type="ARBA" id="ARBA00001971"/>
    </source>
</evidence>
<dbReference type="PRINTS" id="PR00463">
    <property type="entry name" value="EP450I"/>
</dbReference>
<dbReference type="InterPro" id="IPR036396">
    <property type="entry name" value="Cyt_P450_sf"/>
</dbReference>
<reference evidence="15" key="1">
    <citation type="submission" date="2025-08" db="UniProtKB">
        <authorList>
            <consortium name="RefSeq"/>
        </authorList>
    </citation>
    <scope>IDENTIFICATION</scope>
    <source>
        <strain evidence="15">11010-0011.00</strain>
        <tissue evidence="15">Whole body</tissue>
    </source>
</reference>
<evidence type="ECO:0000313" key="14">
    <source>
        <dbReference type="Proteomes" id="UP000504634"/>
    </source>
</evidence>
<evidence type="ECO:0000256" key="11">
    <source>
        <dbReference type="ARBA" id="ARBA00023033"/>
    </source>
</evidence>
<evidence type="ECO:0000256" key="12">
    <source>
        <dbReference type="ARBA" id="ARBA00023136"/>
    </source>
</evidence>
<keyword evidence="5 13" id="KW-0349">Heme</keyword>
<accession>A0A6J2U577</accession>
<dbReference type="CTD" id="35115"/>
<dbReference type="PANTHER" id="PTHR24292">
    <property type="entry name" value="CYTOCHROME P450"/>
    <property type="match status" value="1"/>
</dbReference>
<keyword evidence="11" id="KW-0503">Monooxygenase</keyword>
<organism evidence="14 15">
    <name type="scientific">Drosophila lebanonensis</name>
    <name type="common">Fruit fly</name>
    <name type="synonym">Scaptodrosophila lebanonensis</name>
    <dbReference type="NCBI Taxonomy" id="7225"/>
    <lineage>
        <taxon>Eukaryota</taxon>
        <taxon>Metazoa</taxon>
        <taxon>Ecdysozoa</taxon>
        <taxon>Arthropoda</taxon>
        <taxon>Hexapoda</taxon>
        <taxon>Insecta</taxon>
        <taxon>Pterygota</taxon>
        <taxon>Neoptera</taxon>
        <taxon>Endopterygota</taxon>
        <taxon>Diptera</taxon>
        <taxon>Brachycera</taxon>
        <taxon>Muscomorpha</taxon>
        <taxon>Ephydroidea</taxon>
        <taxon>Drosophilidae</taxon>
        <taxon>Scaptodrosophila</taxon>
    </lineage>
</organism>
<dbReference type="GO" id="GO:0016705">
    <property type="term" value="F:oxidoreductase activity, acting on paired donors, with incorporation or reduction of molecular oxygen"/>
    <property type="evidence" value="ECO:0007669"/>
    <property type="project" value="InterPro"/>
</dbReference>
<evidence type="ECO:0000256" key="2">
    <source>
        <dbReference type="ARBA" id="ARBA00004174"/>
    </source>
</evidence>
<keyword evidence="6 13" id="KW-0479">Metal-binding</keyword>
<comment type="cofactor">
    <cofactor evidence="1 13">
        <name>heme</name>
        <dbReference type="ChEBI" id="CHEBI:30413"/>
    </cofactor>
</comment>
<keyword evidence="14" id="KW-1185">Reference proteome</keyword>
<evidence type="ECO:0000256" key="7">
    <source>
        <dbReference type="ARBA" id="ARBA00022824"/>
    </source>
</evidence>
<dbReference type="InterPro" id="IPR002401">
    <property type="entry name" value="Cyt_P450_E_grp-I"/>
</dbReference>
<comment type="subcellular location">
    <subcellularLocation>
        <location evidence="3">Endoplasmic reticulum membrane</location>
        <topology evidence="3">Peripheral membrane protein</topology>
    </subcellularLocation>
    <subcellularLocation>
        <location evidence="2">Microsome membrane</location>
        <topology evidence="2">Peripheral membrane protein</topology>
    </subcellularLocation>
</comment>
<dbReference type="PROSITE" id="PS00086">
    <property type="entry name" value="CYTOCHROME_P450"/>
    <property type="match status" value="1"/>
</dbReference>